<organism evidence="2 3">
    <name type="scientific">Datura stramonium</name>
    <name type="common">Jimsonweed</name>
    <name type="synonym">Common thornapple</name>
    <dbReference type="NCBI Taxonomy" id="4076"/>
    <lineage>
        <taxon>Eukaryota</taxon>
        <taxon>Viridiplantae</taxon>
        <taxon>Streptophyta</taxon>
        <taxon>Embryophyta</taxon>
        <taxon>Tracheophyta</taxon>
        <taxon>Spermatophyta</taxon>
        <taxon>Magnoliopsida</taxon>
        <taxon>eudicotyledons</taxon>
        <taxon>Gunneridae</taxon>
        <taxon>Pentapetalae</taxon>
        <taxon>asterids</taxon>
        <taxon>lamiids</taxon>
        <taxon>Solanales</taxon>
        <taxon>Solanaceae</taxon>
        <taxon>Solanoideae</taxon>
        <taxon>Datureae</taxon>
        <taxon>Datura</taxon>
    </lineage>
</organism>
<dbReference type="EMBL" id="JACEIK010003082">
    <property type="protein sequence ID" value="MCD9640207.1"/>
    <property type="molecule type" value="Genomic_DNA"/>
</dbReference>
<keyword evidence="1" id="KW-0812">Transmembrane</keyword>
<keyword evidence="1" id="KW-0472">Membrane</keyword>
<keyword evidence="3" id="KW-1185">Reference proteome</keyword>
<reference evidence="2 3" key="1">
    <citation type="journal article" date="2021" name="BMC Genomics">
        <title>Datura genome reveals duplications of psychoactive alkaloid biosynthetic genes and high mutation rate following tissue culture.</title>
        <authorList>
            <person name="Rajewski A."/>
            <person name="Carter-House D."/>
            <person name="Stajich J."/>
            <person name="Litt A."/>
        </authorList>
    </citation>
    <scope>NUCLEOTIDE SEQUENCE [LARGE SCALE GENOMIC DNA]</scope>
    <source>
        <strain evidence="2">AR-01</strain>
    </source>
</reference>
<evidence type="ECO:0000256" key="1">
    <source>
        <dbReference type="SAM" id="Phobius"/>
    </source>
</evidence>
<comment type="caution">
    <text evidence="2">The sequence shown here is derived from an EMBL/GenBank/DDBJ whole genome shotgun (WGS) entry which is preliminary data.</text>
</comment>
<protein>
    <submittedName>
        <fullName evidence="2">Uncharacterized protein</fullName>
    </submittedName>
</protein>
<gene>
    <name evidence="2" type="ORF">HAX54_025389</name>
</gene>
<sequence length="133" mass="13713">MVQQPAQEIGLAPAPAPDAGAGFSLAQSETTSAQEIGLAPAPDAGWLLSGSIWPDISNRQFSINKPHQLSPSSLALFSSINSSKWSKLAASCVAFMLAVVLAAVAASAQEIGLAPAPSLRMPDLDSPCRFLVL</sequence>
<evidence type="ECO:0000313" key="3">
    <source>
        <dbReference type="Proteomes" id="UP000823775"/>
    </source>
</evidence>
<keyword evidence="1" id="KW-1133">Transmembrane helix</keyword>
<accession>A0ABS8V1D2</accession>
<feature type="transmembrane region" description="Helical" evidence="1">
    <location>
        <begin position="88"/>
        <end position="108"/>
    </location>
</feature>
<evidence type="ECO:0000313" key="2">
    <source>
        <dbReference type="EMBL" id="MCD9640207.1"/>
    </source>
</evidence>
<name>A0ABS8V1D2_DATST</name>
<proteinExistence type="predicted"/>
<dbReference type="Proteomes" id="UP000823775">
    <property type="component" value="Unassembled WGS sequence"/>
</dbReference>